<accession>A0AA40AIP0</accession>
<evidence type="ECO:0000313" key="2">
    <source>
        <dbReference type="EMBL" id="KAK0716543.1"/>
    </source>
</evidence>
<dbReference type="AlphaFoldDB" id="A0AA40AIP0"/>
<dbReference type="PANTHER" id="PTHR42791">
    <property type="entry name" value="GNAT FAMILY ACETYLTRANSFERASE"/>
    <property type="match status" value="1"/>
</dbReference>
<dbReference type="SUPFAM" id="SSF55729">
    <property type="entry name" value="Acyl-CoA N-acyltransferases (Nat)"/>
    <property type="match status" value="1"/>
</dbReference>
<dbReference type="InterPro" id="IPR016181">
    <property type="entry name" value="Acyl_CoA_acyltransferase"/>
</dbReference>
<feature type="compositionally biased region" description="Basic and acidic residues" evidence="1">
    <location>
        <begin position="74"/>
        <end position="88"/>
    </location>
</feature>
<gene>
    <name evidence="2" type="ORF">B0T21DRAFT_375086</name>
</gene>
<dbReference type="Gene3D" id="3.40.630.30">
    <property type="match status" value="1"/>
</dbReference>
<dbReference type="Proteomes" id="UP001172159">
    <property type="component" value="Unassembled WGS sequence"/>
</dbReference>
<organism evidence="2 3">
    <name type="scientific">Apiosordaria backusii</name>
    <dbReference type="NCBI Taxonomy" id="314023"/>
    <lineage>
        <taxon>Eukaryota</taxon>
        <taxon>Fungi</taxon>
        <taxon>Dikarya</taxon>
        <taxon>Ascomycota</taxon>
        <taxon>Pezizomycotina</taxon>
        <taxon>Sordariomycetes</taxon>
        <taxon>Sordariomycetidae</taxon>
        <taxon>Sordariales</taxon>
        <taxon>Lasiosphaeriaceae</taxon>
        <taxon>Apiosordaria</taxon>
    </lineage>
</organism>
<name>A0AA40AIP0_9PEZI</name>
<dbReference type="PANTHER" id="PTHR42791:SF1">
    <property type="entry name" value="N-ACETYLTRANSFERASE DOMAIN-CONTAINING PROTEIN"/>
    <property type="match status" value="1"/>
</dbReference>
<protein>
    <recommendedName>
        <fullName evidence="4">N-acetyltransferase domain-containing protein</fullName>
    </recommendedName>
</protein>
<comment type="caution">
    <text evidence="2">The sequence shown here is derived from an EMBL/GenBank/DDBJ whole genome shotgun (WGS) entry which is preliminary data.</text>
</comment>
<proteinExistence type="predicted"/>
<dbReference type="InterPro" id="IPR052523">
    <property type="entry name" value="Trichothecene_AcTrans"/>
</dbReference>
<reference evidence="2" key="1">
    <citation type="submission" date="2023-06" db="EMBL/GenBank/DDBJ databases">
        <title>Genome-scale phylogeny and comparative genomics of the fungal order Sordariales.</title>
        <authorList>
            <consortium name="Lawrence Berkeley National Laboratory"/>
            <person name="Hensen N."/>
            <person name="Bonometti L."/>
            <person name="Westerberg I."/>
            <person name="Brannstrom I.O."/>
            <person name="Guillou S."/>
            <person name="Cros-Aarteil S."/>
            <person name="Calhoun S."/>
            <person name="Haridas S."/>
            <person name="Kuo A."/>
            <person name="Mondo S."/>
            <person name="Pangilinan J."/>
            <person name="Riley R."/>
            <person name="Labutti K."/>
            <person name="Andreopoulos B."/>
            <person name="Lipzen A."/>
            <person name="Chen C."/>
            <person name="Yanf M."/>
            <person name="Daum C."/>
            <person name="Ng V."/>
            <person name="Clum A."/>
            <person name="Steindorff A."/>
            <person name="Ohm R."/>
            <person name="Martin F."/>
            <person name="Silar P."/>
            <person name="Natvig D."/>
            <person name="Lalanne C."/>
            <person name="Gautier V."/>
            <person name="Ament-Velasquez S.L."/>
            <person name="Kruys A."/>
            <person name="Hutchinson M.I."/>
            <person name="Powell A.J."/>
            <person name="Barry K."/>
            <person name="Miller A.N."/>
            <person name="Grigoriev I.V."/>
            <person name="Debuchy R."/>
            <person name="Gladieux P."/>
            <person name="Thoren M.H."/>
            <person name="Johannesson H."/>
        </authorList>
    </citation>
    <scope>NUCLEOTIDE SEQUENCE</scope>
    <source>
        <strain evidence="2">CBS 540.89</strain>
    </source>
</reference>
<sequence length="279" mass="31980">MHLRLATTRDLSRISDITISSLQDDPFFDYIWPNRHEFPDDNAFFWNIHLKKLLYDPRMTFLLVELQDGDDSDESRSHARSEKHERAAHGPTPRTVISYGIWERIGKEAVAKRRARKKNTWQNKFDALTAWQERWSISRKYTRRDGSPARQAASDVVDKAVRRDYFEGAGIHDWWSMELLVTDRQYRGRGAASSIVRWGCEVADPEGCFAGVCASPMGEVVYAMAGFEKKGTETVKVEGETDEVTFTVMLRPPHTGRKRSCNLDPGKAEVVAPFPLTQR</sequence>
<feature type="region of interest" description="Disordered" evidence="1">
    <location>
        <begin position="70"/>
        <end position="92"/>
    </location>
</feature>
<dbReference type="EMBL" id="JAUKTV010000014">
    <property type="protein sequence ID" value="KAK0716543.1"/>
    <property type="molecule type" value="Genomic_DNA"/>
</dbReference>
<evidence type="ECO:0000256" key="1">
    <source>
        <dbReference type="SAM" id="MobiDB-lite"/>
    </source>
</evidence>
<evidence type="ECO:0000313" key="3">
    <source>
        <dbReference type="Proteomes" id="UP001172159"/>
    </source>
</evidence>
<evidence type="ECO:0008006" key="4">
    <source>
        <dbReference type="Google" id="ProtNLM"/>
    </source>
</evidence>
<keyword evidence="3" id="KW-1185">Reference proteome</keyword>